<name>A0A9W8BNK1_9FUNG</name>
<reference evidence="6" key="1">
    <citation type="submission" date="2022-07" db="EMBL/GenBank/DDBJ databases">
        <title>Phylogenomic reconstructions and comparative analyses of Kickxellomycotina fungi.</title>
        <authorList>
            <person name="Reynolds N.K."/>
            <person name="Stajich J.E."/>
            <person name="Barry K."/>
            <person name="Grigoriev I.V."/>
            <person name="Crous P."/>
            <person name="Smith M.E."/>
        </authorList>
    </citation>
    <scope>NUCLEOTIDE SEQUENCE</scope>
    <source>
        <strain evidence="6">IMI 214461</strain>
    </source>
</reference>
<feature type="domain" description="EH" evidence="4">
    <location>
        <begin position="10"/>
        <end position="100"/>
    </location>
</feature>
<dbReference type="GO" id="GO:0016197">
    <property type="term" value="P:endosomal transport"/>
    <property type="evidence" value="ECO:0007669"/>
    <property type="project" value="TreeGrafter"/>
</dbReference>
<proteinExistence type="predicted"/>
<dbReference type="Gene3D" id="1.10.238.10">
    <property type="entry name" value="EF-hand"/>
    <property type="match status" value="2"/>
</dbReference>
<dbReference type="PROSITE" id="PS50031">
    <property type="entry name" value="EH"/>
    <property type="match status" value="2"/>
</dbReference>
<dbReference type="PROSITE" id="PS50222">
    <property type="entry name" value="EF_HAND_2"/>
    <property type="match status" value="1"/>
</dbReference>
<dbReference type="OrthoDB" id="1716625at2759"/>
<evidence type="ECO:0000256" key="1">
    <source>
        <dbReference type="ARBA" id="ARBA00022837"/>
    </source>
</evidence>
<dbReference type="GO" id="GO:0006897">
    <property type="term" value="P:endocytosis"/>
    <property type="evidence" value="ECO:0007669"/>
    <property type="project" value="TreeGrafter"/>
</dbReference>
<dbReference type="Pfam" id="PF12763">
    <property type="entry name" value="EH"/>
    <property type="match status" value="1"/>
</dbReference>
<feature type="domain" description="EH" evidence="4">
    <location>
        <begin position="146"/>
        <end position="234"/>
    </location>
</feature>
<evidence type="ECO:0000259" key="5">
    <source>
        <dbReference type="PROSITE" id="PS50222"/>
    </source>
</evidence>
<feature type="domain" description="EF-hand" evidence="5">
    <location>
        <begin position="42"/>
        <end position="77"/>
    </location>
</feature>
<dbReference type="GO" id="GO:0005737">
    <property type="term" value="C:cytoplasm"/>
    <property type="evidence" value="ECO:0007669"/>
    <property type="project" value="TreeGrafter"/>
</dbReference>
<dbReference type="SMART" id="SM00027">
    <property type="entry name" value="EH"/>
    <property type="match status" value="2"/>
</dbReference>
<evidence type="ECO:0000259" key="4">
    <source>
        <dbReference type="PROSITE" id="PS50031"/>
    </source>
</evidence>
<organism evidence="6 7">
    <name type="scientific">Coemansia thaxteri</name>
    <dbReference type="NCBI Taxonomy" id="2663907"/>
    <lineage>
        <taxon>Eukaryota</taxon>
        <taxon>Fungi</taxon>
        <taxon>Fungi incertae sedis</taxon>
        <taxon>Zoopagomycota</taxon>
        <taxon>Kickxellomycotina</taxon>
        <taxon>Kickxellomycetes</taxon>
        <taxon>Kickxellales</taxon>
        <taxon>Kickxellaceae</taxon>
        <taxon>Coemansia</taxon>
    </lineage>
</organism>
<dbReference type="EMBL" id="JANBQF010000019">
    <property type="protein sequence ID" value="KAJ2007730.1"/>
    <property type="molecule type" value="Genomic_DNA"/>
</dbReference>
<evidence type="ECO:0000313" key="7">
    <source>
        <dbReference type="Proteomes" id="UP001150907"/>
    </source>
</evidence>
<gene>
    <name evidence="6" type="primary">END3</name>
    <name evidence="6" type="ORF">H4R26_000611</name>
</gene>
<dbReference type="InterPro" id="IPR002048">
    <property type="entry name" value="EF_hand_dom"/>
</dbReference>
<dbReference type="Proteomes" id="UP001150907">
    <property type="component" value="Unassembled WGS sequence"/>
</dbReference>
<sequence>MSNLSITNEERLQYQQHFLNANPRDGRLPGNVARENLMQSGLPTAQLGGIWELADIDKDGALDFDEYCIALKLVFSLLNSSIAGIPPTLPPELIPQSKYHYFTNTAAYTPAMGAASSSSFNAPLGGGGIAPVATAATLEWYVPNEDRARYQSLFAQHSRGSNEVRLLDCDEFLNSLGIPRPTFMQAWSLVDVRKYQQLNQEQFVHLLHILSYFAKGARVPDTLSPAVKDAIYRSLNLDSDATGGSGSNSAHGYRYNRPEAASGTASPYSAAGGLGDPRKPGLYGEKSGNVALADSYLSKLKTSSTFKNEAGSRYASSSKNAEEEKRLRDELKELDEEVRRLQAEGELQEKNSRDEELLEITLAELNDLKEFKVKEKQQNELLLSKGQSASGHADGGSSETLREIKQSIFELEGHLSFLLTEKRAMDEFVAAGKQELLELQMEQIKLK</sequence>
<dbReference type="CDD" id="cd00052">
    <property type="entry name" value="EH"/>
    <property type="match status" value="1"/>
</dbReference>
<protein>
    <submittedName>
        <fullName evidence="6">Endocytosis defective- protein</fullName>
    </submittedName>
</protein>
<dbReference type="SUPFAM" id="SSF47473">
    <property type="entry name" value="EF-hand"/>
    <property type="match status" value="2"/>
</dbReference>
<keyword evidence="1" id="KW-0106">Calcium</keyword>
<accession>A0A9W8BNK1</accession>
<keyword evidence="7" id="KW-1185">Reference proteome</keyword>
<dbReference type="PROSITE" id="PS00018">
    <property type="entry name" value="EF_HAND_1"/>
    <property type="match status" value="1"/>
</dbReference>
<feature type="coiled-coil region" evidence="2">
    <location>
        <begin position="314"/>
        <end position="351"/>
    </location>
</feature>
<dbReference type="InterPro" id="IPR018247">
    <property type="entry name" value="EF_Hand_1_Ca_BS"/>
</dbReference>
<keyword evidence="2" id="KW-0175">Coiled coil</keyword>
<evidence type="ECO:0000256" key="3">
    <source>
        <dbReference type="SAM" id="MobiDB-lite"/>
    </source>
</evidence>
<dbReference type="SMART" id="SM00054">
    <property type="entry name" value="EFh"/>
    <property type="match status" value="2"/>
</dbReference>
<dbReference type="InterPro" id="IPR000261">
    <property type="entry name" value="EH_dom"/>
</dbReference>
<comment type="caution">
    <text evidence="6">The sequence shown here is derived from an EMBL/GenBank/DDBJ whole genome shotgun (WGS) entry which is preliminary data.</text>
</comment>
<feature type="region of interest" description="Disordered" evidence="3">
    <location>
        <begin position="241"/>
        <end position="273"/>
    </location>
</feature>
<evidence type="ECO:0000313" key="6">
    <source>
        <dbReference type="EMBL" id="KAJ2007730.1"/>
    </source>
</evidence>
<dbReference type="GO" id="GO:0005886">
    <property type="term" value="C:plasma membrane"/>
    <property type="evidence" value="ECO:0007669"/>
    <property type="project" value="TreeGrafter"/>
</dbReference>
<evidence type="ECO:0000256" key="2">
    <source>
        <dbReference type="SAM" id="Coils"/>
    </source>
</evidence>
<dbReference type="PANTHER" id="PTHR11216">
    <property type="entry name" value="EH DOMAIN"/>
    <property type="match status" value="1"/>
</dbReference>
<dbReference type="AlphaFoldDB" id="A0A9W8BNK1"/>
<dbReference type="InterPro" id="IPR011992">
    <property type="entry name" value="EF-hand-dom_pair"/>
</dbReference>
<dbReference type="GO" id="GO:0005509">
    <property type="term" value="F:calcium ion binding"/>
    <property type="evidence" value="ECO:0007669"/>
    <property type="project" value="InterPro"/>
</dbReference>